<evidence type="ECO:0000259" key="7">
    <source>
        <dbReference type="PROSITE" id="PS51410"/>
    </source>
</evidence>
<evidence type="ECO:0000313" key="9">
    <source>
        <dbReference type="Proteomes" id="UP000030745"/>
    </source>
</evidence>
<gene>
    <name evidence="8" type="ORF">SPRG_01696</name>
</gene>
<keyword evidence="4 6" id="KW-1133">Transmembrane helix</keyword>
<feature type="domain" description="Biopterin-dependent aromatic amino acid hydroxylase family profile" evidence="7">
    <location>
        <begin position="1"/>
        <end position="52"/>
    </location>
</feature>
<sequence length="52" mass="5900">MLSFVARQYNWYKLEFGLTLLSQWEVLAFNSVVLLVLSALVYYSAQAVGAIL</sequence>
<evidence type="ECO:0000256" key="6">
    <source>
        <dbReference type="SAM" id="Phobius"/>
    </source>
</evidence>
<evidence type="ECO:0000256" key="3">
    <source>
        <dbReference type="ARBA" id="ARBA00022824"/>
    </source>
</evidence>
<evidence type="ECO:0000313" key="8">
    <source>
        <dbReference type="EMBL" id="KDO33817.1"/>
    </source>
</evidence>
<name>A0A067D471_SAPPC</name>
<keyword evidence="9" id="KW-1185">Reference proteome</keyword>
<accession>A0A067D471</accession>
<keyword evidence="2 6" id="KW-0812">Transmembrane</keyword>
<evidence type="ECO:0000256" key="2">
    <source>
        <dbReference type="ARBA" id="ARBA00022692"/>
    </source>
</evidence>
<keyword evidence="3" id="KW-0256">Endoplasmic reticulum</keyword>
<dbReference type="AlphaFoldDB" id="A0A067D471"/>
<protein>
    <recommendedName>
        <fullName evidence="7">Biopterin-dependent aromatic amino acid hydroxylase family profile domain-containing protein</fullName>
    </recommendedName>
</protein>
<proteinExistence type="predicted"/>
<dbReference type="InterPro" id="IPR024512">
    <property type="entry name" value="Ser_palmitoyltrfase_ssu-like"/>
</dbReference>
<dbReference type="InterPro" id="IPR019774">
    <property type="entry name" value="Aromatic-AA_hydroxylase_C"/>
</dbReference>
<dbReference type="Pfam" id="PF11779">
    <property type="entry name" value="SPT_ssu-like"/>
    <property type="match status" value="1"/>
</dbReference>
<dbReference type="OMA" id="SFVARQY"/>
<evidence type="ECO:0000256" key="5">
    <source>
        <dbReference type="ARBA" id="ARBA00023136"/>
    </source>
</evidence>
<organism evidence="8 9">
    <name type="scientific">Saprolegnia parasitica (strain CBS 223.65)</name>
    <dbReference type="NCBI Taxonomy" id="695850"/>
    <lineage>
        <taxon>Eukaryota</taxon>
        <taxon>Sar</taxon>
        <taxon>Stramenopiles</taxon>
        <taxon>Oomycota</taxon>
        <taxon>Saprolegniomycetes</taxon>
        <taxon>Saprolegniales</taxon>
        <taxon>Saprolegniaceae</taxon>
        <taxon>Saprolegnia</taxon>
    </lineage>
</organism>
<evidence type="ECO:0000256" key="1">
    <source>
        <dbReference type="ARBA" id="ARBA00004477"/>
    </source>
</evidence>
<keyword evidence="5 6" id="KW-0472">Membrane</keyword>
<feature type="transmembrane region" description="Helical" evidence="6">
    <location>
        <begin position="20"/>
        <end position="43"/>
    </location>
</feature>
<dbReference type="GO" id="GO:0005789">
    <property type="term" value="C:endoplasmic reticulum membrane"/>
    <property type="evidence" value="ECO:0007669"/>
    <property type="project" value="UniProtKB-SubCell"/>
</dbReference>
<dbReference type="GO" id="GO:0016714">
    <property type="term" value="F:oxidoreductase activity, acting on paired donors, with incorporation or reduction of molecular oxygen, reduced pteridine as one donor, and incorporation of one atom of oxygen"/>
    <property type="evidence" value="ECO:0007669"/>
    <property type="project" value="InterPro"/>
</dbReference>
<dbReference type="Proteomes" id="UP000030745">
    <property type="component" value="Unassembled WGS sequence"/>
</dbReference>
<evidence type="ECO:0000256" key="4">
    <source>
        <dbReference type="ARBA" id="ARBA00022989"/>
    </source>
</evidence>
<dbReference type="RefSeq" id="XP_012195453.1">
    <property type="nucleotide sequence ID" value="XM_012340063.1"/>
</dbReference>
<dbReference type="PROSITE" id="PS51410">
    <property type="entry name" value="BH4_AAA_HYDROXYL_2"/>
    <property type="match status" value="1"/>
</dbReference>
<dbReference type="GeneID" id="24124277"/>
<dbReference type="VEuPathDB" id="FungiDB:SPRG_01696"/>
<dbReference type="EMBL" id="KK583192">
    <property type="protein sequence ID" value="KDO33817.1"/>
    <property type="molecule type" value="Genomic_DNA"/>
</dbReference>
<reference evidence="8 9" key="1">
    <citation type="journal article" date="2013" name="PLoS Genet.">
        <title>Distinctive expansion of potential virulence genes in the genome of the oomycete fish pathogen Saprolegnia parasitica.</title>
        <authorList>
            <person name="Jiang R.H."/>
            <person name="de Bruijn I."/>
            <person name="Haas B.J."/>
            <person name="Belmonte R."/>
            <person name="Lobach L."/>
            <person name="Christie J."/>
            <person name="van den Ackerveken G."/>
            <person name="Bottin A."/>
            <person name="Bulone V."/>
            <person name="Diaz-Moreno S.M."/>
            <person name="Dumas B."/>
            <person name="Fan L."/>
            <person name="Gaulin E."/>
            <person name="Govers F."/>
            <person name="Grenville-Briggs L.J."/>
            <person name="Horner N.R."/>
            <person name="Levin J.Z."/>
            <person name="Mammella M."/>
            <person name="Meijer H.J."/>
            <person name="Morris P."/>
            <person name="Nusbaum C."/>
            <person name="Oome S."/>
            <person name="Phillips A.J."/>
            <person name="van Rooyen D."/>
            <person name="Rzeszutek E."/>
            <person name="Saraiva M."/>
            <person name="Secombes C.J."/>
            <person name="Seidl M.F."/>
            <person name="Snel B."/>
            <person name="Stassen J.H."/>
            <person name="Sykes S."/>
            <person name="Tripathy S."/>
            <person name="van den Berg H."/>
            <person name="Vega-Arreguin J.C."/>
            <person name="Wawra S."/>
            <person name="Young S.K."/>
            <person name="Zeng Q."/>
            <person name="Dieguez-Uribeondo J."/>
            <person name="Russ C."/>
            <person name="Tyler B.M."/>
            <person name="van West P."/>
        </authorList>
    </citation>
    <scope>NUCLEOTIDE SEQUENCE [LARGE SCALE GENOMIC DNA]</scope>
    <source>
        <strain evidence="8 9">CBS 223.65</strain>
    </source>
</reference>
<dbReference type="KEGG" id="spar:SPRG_01696"/>
<comment type="subcellular location">
    <subcellularLocation>
        <location evidence="1">Endoplasmic reticulum membrane</location>
        <topology evidence="1">Multi-pass membrane protein</topology>
    </subcellularLocation>
</comment>